<organism evidence="2 3">
    <name type="scientific">Pocillopora meandrina</name>
    <dbReference type="NCBI Taxonomy" id="46732"/>
    <lineage>
        <taxon>Eukaryota</taxon>
        <taxon>Metazoa</taxon>
        <taxon>Cnidaria</taxon>
        <taxon>Anthozoa</taxon>
        <taxon>Hexacorallia</taxon>
        <taxon>Scleractinia</taxon>
        <taxon>Astrocoeniina</taxon>
        <taxon>Pocilloporidae</taxon>
        <taxon>Pocillopora</taxon>
    </lineage>
</organism>
<dbReference type="SUPFAM" id="SSF57302">
    <property type="entry name" value="Snake toxin-like"/>
    <property type="match status" value="1"/>
</dbReference>
<evidence type="ECO:0000256" key="1">
    <source>
        <dbReference type="SAM" id="Phobius"/>
    </source>
</evidence>
<keyword evidence="3" id="KW-1185">Reference proteome</keyword>
<reference evidence="2 3" key="1">
    <citation type="submission" date="2022-05" db="EMBL/GenBank/DDBJ databases">
        <authorList>
            <consortium name="Genoscope - CEA"/>
            <person name="William W."/>
        </authorList>
    </citation>
    <scope>NUCLEOTIDE SEQUENCE [LARGE SCALE GENOMIC DNA]</scope>
</reference>
<dbReference type="Gene3D" id="2.10.60.10">
    <property type="entry name" value="CD59"/>
    <property type="match status" value="1"/>
</dbReference>
<evidence type="ECO:0000313" key="3">
    <source>
        <dbReference type="Proteomes" id="UP001159428"/>
    </source>
</evidence>
<comment type="caution">
    <text evidence="2">The sequence shown here is derived from an EMBL/GenBank/DDBJ whole genome shotgun (WGS) entry which is preliminary data.</text>
</comment>
<dbReference type="InterPro" id="IPR045860">
    <property type="entry name" value="Snake_toxin-like_sf"/>
</dbReference>
<name>A0AAU9W658_9CNID</name>
<feature type="transmembrane region" description="Helical" evidence="1">
    <location>
        <begin position="102"/>
        <end position="120"/>
    </location>
</feature>
<accession>A0AAU9W658</accession>
<dbReference type="Proteomes" id="UP001159428">
    <property type="component" value="Unassembled WGS sequence"/>
</dbReference>
<evidence type="ECO:0000313" key="2">
    <source>
        <dbReference type="EMBL" id="CAH3103264.1"/>
    </source>
</evidence>
<sequence length="121" mass="13692">MCGFFITAFGINCYKCGSYRSQEDCNNNRKETECSPNNYCAIQTEEYKSVSGYEYNYYQRDCTFHLHCNGSGISKLKACMEAKGTECSFKCCFTDLCNGSKAVLMISTFLMLTCVFIGLIH</sequence>
<proteinExistence type="predicted"/>
<dbReference type="AlphaFoldDB" id="A0AAU9W658"/>
<dbReference type="EMBL" id="CALNXJ010000009">
    <property type="protein sequence ID" value="CAH3103264.1"/>
    <property type="molecule type" value="Genomic_DNA"/>
</dbReference>
<dbReference type="CDD" id="cd00117">
    <property type="entry name" value="TFP"/>
    <property type="match status" value="1"/>
</dbReference>
<gene>
    <name evidence="2" type="ORF">PMEA_00034867</name>
</gene>
<keyword evidence="1" id="KW-1133">Transmembrane helix</keyword>
<keyword evidence="1" id="KW-0812">Transmembrane</keyword>
<protein>
    <submittedName>
        <fullName evidence="2">Uncharacterized protein</fullName>
    </submittedName>
</protein>
<keyword evidence="1" id="KW-0472">Membrane</keyword>